<gene>
    <name evidence="1" type="ORF">PDE001_LOCUS12036</name>
</gene>
<reference evidence="1" key="1">
    <citation type="submission" date="2022-12" db="EMBL/GenBank/DDBJ databases">
        <authorList>
            <person name="Webb A."/>
        </authorList>
    </citation>
    <scope>NUCLEOTIDE SEQUENCE</scope>
    <source>
        <strain evidence="1">Pd1</strain>
    </source>
</reference>
<accession>A0AAV0VEV3</accession>
<organism evidence="1 2">
    <name type="scientific">Peronospora destructor</name>
    <dbReference type="NCBI Taxonomy" id="86335"/>
    <lineage>
        <taxon>Eukaryota</taxon>
        <taxon>Sar</taxon>
        <taxon>Stramenopiles</taxon>
        <taxon>Oomycota</taxon>
        <taxon>Peronosporomycetes</taxon>
        <taxon>Peronosporales</taxon>
        <taxon>Peronosporaceae</taxon>
        <taxon>Peronospora</taxon>
    </lineage>
</organism>
<evidence type="ECO:0000313" key="2">
    <source>
        <dbReference type="Proteomes" id="UP001162029"/>
    </source>
</evidence>
<proteinExistence type="predicted"/>
<keyword evidence="2" id="KW-1185">Reference proteome</keyword>
<dbReference type="EMBL" id="CANTFM010002670">
    <property type="protein sequence ID" value="CAI5747103.1"/>
    <property type="molecule type" value="Genomic_DNA"/>
</dbReference>
<protein>
    <submittedName>
        <fullName evidence="1">Uncharacterized protein</fullName>
    </submittedName>
</protein>
<name>A0AAV0VEV3_9STRA</name>
<evidence type="ECO:0000313" key="1">
    <source>
        <dbReference type="EMBL" id="CAI5747103.1"/>
    </source>
</evidence>
<comment type="caution">
    <text evidence="1">The sequence shown here is derived from an EMBL/GenBank/DDBJ whole genome shotgun (WGS) entry which is preliminary data.</text>
</comment>
<dbReference type="Proteomes" id="UP001162029">
    <property type="component" value="Unassembled WGS sequence"/>
</dbReference>
<dbReference type="AlphaFoldDB" id="A0AAV0VEV3"/>
<sequence>MGLRKALYRELLGAATIFDRHASLRALITIELYESPFCPSSRSRLPHVEAFNRCLLRYLGGRHFYLPAPQRPTLLQLIREEFHAKLTHTTDSERLDYGFCSATSSQ</sequence>